<dbReference type="InterPro" id="IPR007569">
    <property type="entry name" value="DUF559"/>
</dbReference>
<dbReference type="Proteomes" id="UP000244649">
    <property type="component" value="Unassembled WGS sequence"/>
</dbReference>
<organism evidence="2 3">
    <name type="scientific">Microbacterium testaceum</name>
    <name type="common">Aureobacterium testaceum</name>
    <name type="synonym">Brevibacterium testaceum</name>
    <dbReference type="NCBI Taxonomy" id="2033"/>
    <lineage>
        <taxon>Bacteria</taxon>
        <taxon>Bacillati</taxon>
        <taxon>Actinomycetota</taxon>
        <taxon>Actinomycetes</taxon>
        <taxon>Micrococcales</taxon>
        <taxon>Microbacteriaceae</taxon>
        <taxon>Microbacterium</taxon>
    </lineage>
</organism>
<proteinExistence type="predicted"/>
<comment type="caution">
    <text evidence="2">The sequence shown here is derived from an EMBL/GenBank/DDBJ whole genome shotgun (WGS) entry which is preliminary data.</text>
</comment>
<evidence type="ECO:0000259" key="1">
    <source>
        <dbReference type="Pfam" id="PF04480"/>
    </source>
</evidence>
<accession>A0A2T7WXV1</accession>
<evidence type="ECO:0000313" key="3">
    <source>
        <dbReference type="Proteomes" id="UP000244649"/>
    </source>
</evidence>
<dbReference type="EMBL" id="QDFT01000001">
    <property type="protein sequence ID" value="PVE79819.1"/>
    <property type="molecule type" value="Genomic_DNA"/>
</dbReference>
<feature type="domain" description="DUF559" evidence="1">
    <location>
        <begin position="187"/>
        <end position="263"/>
    </location>
</feature>
<dbReference type="InterPro" id="IPR011335">
    <property type="entry name" value="Restrct_endonuc-II-like"/>
</dbReference>
<gene>
    <name evidence="2" type="ORF">DC432_00025</name>
</gene>
<dbReference type="Pfam" id="PF04480">
    <property type="entry name" value="DUF559"/>
    <property type="match status" value="1"/>
</dbReference>
<reference evidence="2 3" key="1">
    <citation type="submission" date="2018-04" db="EMBL/GenBank/DDBJ databases">
        <authorList>
            <person name="Go L.Y."/>
            <person name="Mitchell J.A."/>
        </authorList>
    </citation>
    <scope>NUCLEOTIDE SEQUENCE [LARGE SCALE GENOMIC DNA]</scope>
    <source>
        <strain evidence="2 3">TPD7010</strain>
    </source>
</reference>
<evidence type="ECO:0000313" key="2">
    <source>
        <dbReference type="EMBL" id="PVE79819.1"/>
    </source>
</evidence>
<dbReference type="SUPFAM" id="SSF52980">
    <property type="entry name" value="Restriction endonuclease-like"/>
    <property type="match status" value="1"/>
</dbReference>
<name>A0A2T7WXV1_MICTE</name>
<dbReference type="Gene3D" id="3.40.960.10">
    <property type="entry name" value="VSR Endonuclease"/>
    <property type="match status" value="1"/>
</dbReference>
<protein>
    <recommendedName>
        <fullName evidence="1">DUF559 domain-containing protein</fullName>
    </recommendedName>
</protein>
<dbReference type="AlphaFoldDB" id="A0A2T7WXV1"/>
<sequence>MLRGGIAARTAAGDAGFDVRRVRDAARAGDVEIVRRRWIATGDAPPDDLAAARAGGVVACVSAARRRGWWIPPAVEERLHLRLAPKAARDGIGDGILVHWTRAIVPVARDALLESIEDTLAHVARCLGTEDALIVWESAIRTEKLDLEALRRVRWPSLAARACADAAGSQADSGLETMVVSRVRGWGVLVRQQIVIAGRPVDLLIGARLITQCDGWQFHSSSAQRSADIAHDAELRLRGYTVLRFSYAQIIHDWPSVERTLQRAIAAGLHL</sequence>